<evidence type="ECO:0000313" key="1">
    <source>
        <dbReference type="EMBL" id="MBB4912254.1"/>
    </source>
</evidence>
<reference evidence="1 2" key="1">
    <citation type="submission" date="2020-08" db="EMBL/GenBank/DDBJ databases">
        <title>Genomic Encyclopedia of Type Strains, Phase III (KMG-III): the genomes of soil and plant-associated and newly described type strains.</title>
        <authorList>
            <person name="Whitman W."/>
        </authorList>
    </citation>
    <scope>NUCLEOTIDE SEQUENCE [LARGE SCALE GENOMIC DNA]</scope>
    <source>
        <strain evidence="1 2">CECT 8960</strain>
    </source>
</reference>
<gene>
    <name evidence="1" type="ORF">FHR82_008525</name>
</gene>
<protein>
    <submittedName>
        <fullName evidence="1">Uncharacterized protein</fullName>
    </submittedName>
</protein>
<dbReference type="RefSeq" id="WP_184816260.1">
    <property type="nucleotide sequence ID" value="NZ_JACHJQ010000012.1"/>
</dbReference>
<sequence>MSTKDELWQWLGEPLQELSRHRLEQPEAEWQERRVYFLEKLSITDPAPYPAVDALLRHLDELPEDQRDALLDNPDELTRVADDHLDQYAEAAQETPEEAGFDQQAWWAFLAENATLWNGTDEHWAEFEPWLLSAATDHGFGEATEALLAPVRGQGADAVRAVLAEYGVVIPEQAPAEPGQAQEIGQVEVPTPTEFADANMAELLAEDPEFAELSEERRMALIAEVLAEQNH</sequence>
<dbReference type="Proteomes" id="UP000520767">
    <property type="component" value="Unassembled WGS sequence"/>
</dbReference>
<dbReference type="AlphaFoldDB" id="A0A7W7VJE5"/>
<proteinExistence type="predicted"/>
<evidence type="ECO:0000313" key="2">
    <source>
        <dbReference type="Proteomes" id="UP000520767"/>
    </source>
</evidence>
<keyword evidence="2" id="KW-1185">Reference proteome</keyword>
<organism evidence="1 2">
    <name type="scientific">Actinophytocola algeriensis</name>
    <dbReference type="NCBI Taxonomy" id="1768010"/>
    <lineage>
        <taxon>Bacteria</taxon>
        <taxon>Bacillati</taxon>
        <taxon>Actinomycetota</taxon>
        <taxon>Actinomycetes</taxon>
        <taxon>Pseudonocardiales</taxon>
        <taxon>Pseudonocardiaceae</taxon>
    </lineage>
</organism>
<dbReference type="EMBL" id="JACHJQ010000012">
    <property type="protein sequence ID" value="MBB4912254.1"/>
    <property type="molecule type" value="Genomic_DNA"/>
</dbReference>
<name>A0A7W7VJE5_9PSEU</name>
<comment type="caution">
    <text evidence="1">The sequence shown here is derived from an EMBL/GenBank/DDBJ whole genome shotgun (WGS) entry which is preliminary data.</text>
</comment>
<accession>A0A7W7VJE5</accession>